<evidence type="ECO:0000313" key="2">
    <source>
        <dbReference type="EMBL" id="GBP69248.1"/>
    </source>
</evidence>
<dbReference type="PANTHER" id="PTHR38681:SF1">
    <property type="entry name" value="RETROVIRUS-RELATED POL POLYPROTEIN FROM TRANSPOSON 412-LIKE PROTEIN"/>
    <property type="match status" value="1"/>
</dbReference>
<proteinExistence type="predicted"/>
<dbReference type="STRING" id="151549.A0A4C1Y050"/>
<dbReference type="Pfam" id="PF17921">
    <property type="entry name" value="Integrase_H2C2"/>
    <property type="match status" value="1"/>
</dbReference>
<evidence type="ECO:0000259" key="1">
    <source>
        <dbReference type="Pfam" id="PF17921"/>
    </source>
</evidence>
<reference evidence="2 3" key="1">
    <citation type="journal article" date="2019" name="Commun. Biol.">
        <title>The bagworm genome reveals a unique fibroin gene that provides high tensile strength.</title>
        <authorList>
            <person name="Kono N."/>
            <person name="Nakamura H."/>
            <person name="Ohtoshi R."/>
            <person name="Tomita M."/>
            <person name="Numata K."/>
            <person name="Arakawa K."/>
        </authorList>
    </citation>
    <scope>NUCLEOTIDE SEQUENCE [LARGE SCALE GENOMIC DNA]</scope>
</reference>
<accession>A0A4C1Y050</accession>
<sequence length="301" mass="34889">MSHPGIRTSRKLMAERYFWPNMNRDVGSWAKSWIQCQRAKVQIHIISDLGRFSPSERFGHIHVDIVGPLPTAADDWLRAVARSDKNVSAAKLTFGKTLRLPGDFYDIDRNISYDSYEYVQNLIQSIDRLKPRPAARNSKHIFVYPNLKTCNKVFVRSDTVRKTLQPRYDGPFNVIKRSDKIFTLQLPDREAKFPIDRLKPDYVLNETDVTDETSPQKVHFTPLEISSRTSCPETPKVSRSGRTIRHRYVLHYKESIRLGLEKCGKLLMPVQNSKPPAPQLKIDLLQMQRKLWSDVDAEKQE</sequence>
<dbReference type="PANTHER" id="PTHR38681">
    <property type="entry name" value="RETROVIRUS-RELATED POL POLYPROTEIN FROM TRANSPOSON 412-LIKE PROTEIN-RELATED"/>
    <property type="match status" value="1"/>
</dbReference>
<dbReference type="OrthoDB" id="8067857at2759"/>
<evidence type="ECO:0000313" key="3">
    <source>
        <dbReference type="Proteomes" id="UP000299102"/>
    </source>
</evidence>
<dbReference type="Proteomes" id="UP000299102">
    <property type="component" value="Unassembled WGS sequence"/>
</dbReference>
<organism evidence="2 3">
    <name type="scientific">Eumeta variegata</name>
    <name type="common">Bagworm moth</name>
    <name type="synonym">Eumeta japonica</name>
    <dbReference type="NCBI Taxonomy" id="151549"/>
    <lineage>
        <taxon>Eukaryota</taxon>
        <taxon>Metazoa</taxon>
        <taxon>Ecdysozoa</taxon>
        <taxon>Arthropoda</taxon>
        <taxon>Hexapoda</taxon>
        <taxon>Insecta</taxon>
        <taxon>Pterygota</taxon>
        <taxon>Neoptera</taxon>
        <taxon>Endopterygota</taxon>
        <taxon>Lepidoptera</taxon>
        <taxon>Glossata</taxon>
        <taxon>Ditrysia</taxon>
        <taxon>Tineoidea</taxon>
        <taxon>Psychidae</taxon>
        <taxon>Oiketicinae</taxon>
        <taxon>Eumeta</taxon>
    </lineage>
</organism>
<feature type="domain" description="Integrase zinc-binding" evidence="1">
    <location>
        <begin position="2"/>
        <end position="41"/>
    </location>
</feature>
<dbReference type="AlphaFoldDB" id="A0A4C1Y050"/>
<gene>
    <name evidence="2" type="ORF">EVAR_56792_1</name>
</gene>
<keyword evidence="3" id="KW-1185">Reference proteome</keyword>
<dbReference type="InterPro" id="IPR041588">
    <property type="entry name" value="Integrase_H2C2"/>
</dbReference>
<comment type="caution">
    <text evidence="2">The sequence shown here is derived from an EMBL/GenBank/DDBJ whole genome shotgun (WGS) entry which is preliminary data.</text>
</comment>
<dbReference type="EMBL" id="BGZK01001035">
    <property type="protein sequence ID" value="GBP69248.1"/>
    <property type="molecule type" value="Genomic_DNA"/>
</dbReference>
<name>A0A4C1Y050_EUMVA</name>
<dbReference type="Gene3D" id="1.10.340.70">
    <property type="match status" value="1"/>
</dbReference>
<protein>
    <recommendedName>
        <fullName evidence="1">Integrase zinc-binding domain-containing protein</fullName>
    </recommendedName>
</protein>